<keyword evidence="2 9" id="KW-0732">Signal</keyword>
<dbReference type="FunFam" id="3.40.50.1820:FF:000021">
    <property type="entry name" value="Lipase"/>
    <property type="match status" value="1"/>
</dbReference>
<feature type="chain" id="PRO_5035470186" description="Lipase" evidence="9">
    <location>
        <begin position="21"/>
        <end position="417"/>
    </location>
</feature>
<keyword evidence="6" id="KW-0325">Glycoprotein</keyword>
<protein>
    <recommendedName>
        <fullName evidence="7">Lipase</fullName>
    </recommendedName>
</protein>
<dbReference type="Gene3D" id="3.40.50.1820">
    <property type="entry name" value="alpha/beta hydrolase"/>
    <property type="match status" value="1"/>
</dbReference>
<evidence type="ECO:0000256" key="8">
    <source>
        <dbReference type="PIRSR" id="PIRSR000862-1"/>
    </source>
</evidence>
<evidence type="ECO:0000256" key="4">
    <source>
        <dbReference type="ARBA" id="ARBA00022963"/>
    </source>
</evidence>
<evidence type="ECO:0000256" key="2">
    <source>
        <dbReference type="ARBA" id="ARBA00022729"/>
    </source>
</evidence>
<dbReference type="Proteomes" id="UP000801492">
    <property type="component" value="Unassembled WGS sequence"/>
</dbReference>
<keyword evidence="12" id="KW-1185">Reference proteome</keyword>
<gene>
    <name evidence="11" type="ORF">ILUMI_01486</name>
</gene>
<evidence type="ECO:0000256" key="3">
    <source>
        <dbReference type="ARBA" id="ARBA00022801"/>
    </source>
</evidence>
<dbReference type="EMBL" id="VTPC01000708">
    <property type="protein sequence ID" value="KAF2904689.1"/>
    <property type="molecule type" value="Genomic_DNA"/>
</dbReference>
<evidence type="ECO:0000256" key="5">
    <source>
        <dbReference type="ARBA" id="ARBA00023098"/>
    </source>
</evidence>
<proteinExistence type="inferred from homology"/>
<keyword evidence="3 7" id="KW-0378">Hydrolase</keyword>
<evidence type="ECO:0000313" key="12">
    <source>
        <dbReference type="Proteomes" id="UP000801492"/>
    </source>
</evidence>
<dbReference type="Pfam" id="PF00561">
    <property type="entry name" value="Abhydrolase_1"/>
    <property type="match status" value="1"/>
</dbReference>
<evidence type="ECO:0000313" key="11">
    <source>
        <dbReference type="EMBL" id="KAF2904689.1"/>
    </source>
</evidence>
<feature type="active site" description="Nucleophile" evidence="8">
    <location>
        <position position="189"/>
    </location>
</feature>
<keyword evidence="4 7" id="KW-0442">Lipid degradation</keyword>
<dbReference type="InterPro" id="IPR000073">
    <property type="entry name" value="AB_hydrolase_1"/>
</dbReference>
<dbReference type="GO" id="GO:0016788">
    <property type="term" value="F:hydrolase activity, acting on ester bonds"/>
    <property type="evidence" value="ECO:0007669"/>
    <property type="project" value="InterPro"/>
</dbReference>
<dbReference type="SUPFAM" id="SSF53474">
    <property type="entry name" value="alpha/beta-Hydrolases"/>
    <property type="match status" value="1"/>
</dbReference>
<dbReference type="OrthoDB" id="9974421at2759"/>
<evidence type="ECO:0000256" key="7">
    <source>
        <dbReference type="PIRNR" id="PIRNR000862"/>
    </source>
</evidence>
<evidence type="ECO:0000256" key="9">
    <source>
        <dbReference type="SAM" id="SignalP"/>
    </source>
</evidence>
<dbReference type="GO" id="GO:0016042">
    <property type="term" value="P:lipid catabolic process"/>
    <property type="evidence" value="ECO:0007669"/>
    <property type="project" value="UniProtKB-KW"/>
</dbReference>
<accession>A0A8K0DFA3</accession>
<evidence type="ECO:0000256" key="1">
    <source>
        <dbReference type="ARBA" id="ARBA00010701"/>
    </source>
</evidence>
<dbReference type="InterPro" id="IPR029058">
    <property type="entry name" value="AB_hydrolase_fold"/>
</dbReference>
<evidence type="ECO:0000259" key="10">
    <source>
        <dbReference type="Pfam" id="PF00561"/>
    </source>
</evidence>
<dbReference type="InterPro" id="IPR025483">
    <property type="entry name" value="Lipase_euk"/>
</dbReference>
<keyword evidence="5" id="KW-0443">Lipid metabolism</keyword>
<feature type="active site" description="Charge relay system" evidence="8">
    <location>
        <position position="393"/>
    </location>
</feature>
<reference evidence="11" key="1">
    <citation type="submission" date="2019-08" db="EMBL/GenBank/DDBJ databases">
        <title>The genome of the North American firefly Photinus pyralis.</title>
        <authorList>
            <consortium name="Photinus pyralis genome working group"/>
            <person name="Fallon T.R."/>
            <person name="Sander Lower S.E."/>
            <person name="Weng J.-K."/>
        </authorList>
    </citation>
    <scope>NUCLEOTIDE SEQUENCE</scope>
    <source>
        <strain evidence="11">TRF0915ILg1</strain>
        <tissue evidence="11">Whole body</tissue>
    </source>
</reference>
<sequence>MDLTMNLLLAIATFVVAVMGDITHVLDEINVERKTELKKLPESLQEDAKLSTSEMIKKYGYPCEDHTVVSKDGYVLKMHRIPYGRSGPSNNRSAVYVQHGFLCSSVDWIISGPGKALGYYLADAGYDVWLGNVRGNTYSRKHTKWDPKKDAKQFWDFSWHEIGMDDIPTMVDYVRKQTGQDKIFYIGHSQGTTVSYVMLSQKTEYNSKFRAVISLAPIAYMGRVTSPFLKTFSLFEHYTEWIVNMLNIYEFLPRTGNVAAAGGWLCKHSMFQKLCAESLFTLCGYNREQMNITLVPVIMSHTPAGASIKQFLHFVQEINSEKFRQWDYGIVYNRVKYKRWSPPDYELENVKAPVYLYYTHNDWLAHVEDVEKLASELGNLKGKFLCSDKNFNHIDYMYGIDAPTLVYNDILETMKKH</sequence>
<dbReference type="PIRSF" id="PIRSF000862">
    <property type="entry name" value="Steryl_ester_lip"/>
    <property type="match status" value="1"/>
</dbReference>
<feature type="domain" description="AB hydrolase-1" evidence="10">
    <location>
        <begin position="94"/>
        <end position="398"/>
    </location>
</feature>
<dbReference type="AlphaFoldDB" id="A0A8K0DFA3"/>
<comment type="similarity">
    <text evidence="1 7">Belongs to the AB hydrolase superfamily. Lipase family.</text>
</comment>
<name>A0A8K0DFA3_IGNLU</name>
<feature type="signal peptide" evidence="9">
    <location>
        <begin position="1"/>
        <end position="20"/>
    </location>
</feature>
<organism evidence="11 12">
    <name type="scientific">Ignelater luminosus</name>
    <name type="common">Cucubano</name>
    <name type="synonym">Pyrophorus luminosus</name>
    <dbReference type="NCBI Taxonomy" id="2038154"/>
    <lineage>
        <taxon>Eukaryota</taxon>
        <taxon>Metazoa</taxon>
        <taxon>Ecdysozoa</taxon>
        <taxon>Arthropoda</taxon>
        <taxon>Hexapoda</taxon>
        <taxon>Insecta</taxon>
        <taxon>Pterygota</taxon>
        <taxon>Neoptera</taxon>
        <taxon>Endopterygota</taxon>
        <taxon>Coleoptera</taxon>
        <taxon>Polyphaga</taxon>
        <taxon>Elateriformia</taxon>
        <taxon>Elateroidea</taxon>
        <taxon>Elateridae</taxon>
        <taxon>Agrypninae</taxon>
        <taxon>Pyrophorini</taxon>
        <taxon>Ignelater</taxon>
    </lineage>
</organism>
<dbReference type="PANTHER" id="PTHR11005">
    <property type="entry name" value="LYSOSOMAL ACID LIPASE-RELATED"/>
    <property type="match status" value="1"/>
</dbReference>
<feature type="active site" description="Charge relay system" evidence="8">
    <location>
        <position position="362"/>
    </location>
</feature>
<evidence type="ECO:0000256" key="6">
    <source>
        <dbReference type="ARBA" id="ARBA00023180"/>
    </source>
</evidence>
<comment type="caution">
    <text evidence="11">The sequence shown here is derived from an EMBL/GenBank/DDBJ whole genome shotgun (WGS) entry which is preliminary data.</text>
</comment>